<evidence type="ECO:0000256" key="6">
    <source>
        <dbReference type="SAM" id="Coils"/>
    </source>
</evidence>
<dbReference type="InterPro" id="IPR023213">
    <property type="entry name" value="CAT-like_dom_sf"/>
</dbReference>
<feature type="coiled-coil region" evidence="6">
    <location>
        <begin position="488"/>
        <end position="522"/>
    </location>
</feature>
<dbReference type="PROSITE" id="PS00440">
    <property type="entry name" value="ACYLTRANSF_C_2"/>
    <property type="match status" value="1"/>
</dbReference>
<dbReference type="Gene3D" id="3.30.559.70">
    <property type="entry name" value="Choline/Carnitine o-acyltransferase, domain 2"/>
    <property type="match status" value="2"/>
</dbReference>
<dbReference type="EC" id="3.1.26.4" evidence="3"/>
<evidence type="ECO:0000256" key="5">
    <source>
        <dbReference type="ARBA" id="ARBA00023315"/>
    </source>
</evidence>
<name>A0AAE0UZ69_9TELE</name>
<evidence type="ECO:0000256" key="3">
    <source>
        <dbReference type="ARBA" id="ARBA00012180"/>
    </source>
</evidence>
<dbReference type="CDD" id="cd09076">
    <property type="entry name" value="L1-EN"/>
    <property type="match status" value="2"/>
</dbReference>
<dbReference type="Gene3D" id="3.60.10.10">
    <property type="entry name" value="Endonuclease/exonuclease/phosphatase"/>
    <property type="match status" value="2"/>
</dbReference>
<accession>A0AAE0UZ69</accession>
<dbReference type="PROSITE" id="PS50878">
    <property type="entry name" value="RT_POL"/>
    <property type="match status" value="2"/>
</dbReference>
<proteinExistence type="inferred from homology"/>
<dbReference type="PANTHER" id="PTHR19446">
    <property type="entry name" value="REVERSE TRANSCRIPTASES"/>
    <property type="match status" value="1"/>
</dbReference>
<dbReference type="GO" id="GO:0016746">
    <property type="term" value="F:acyltransferase activity"/>
    <property type="evidence" value="ECO:0007669"/>
    <property type="project" value="UniProtKB-KW"/>
</dbReference>
<evidence type="ECO:0000256" key="4">
    <source>
        <dbReference type="ARBA" id="ARBA00022679"/>
    </source>
</evidence>
<dbReference type="InterPro" id="IPR039551">
    <property type="entry name" value="Cho/carn_acyl_trans"/>
</dbReference>
<keyword evidence="9" id="KW-1185">Reference proteome</keyword>
<dbReference type="InterPro" id="IPR043128">
    <property type="entry name" value="Rev_trsase/Diguanyl_cyclase"/>
</dbReference>
<dbReference type="GO" id="GO:0004523">
    <property type="term" value="F:RNA-DNA hybrid ribonuclease activity"/>
    <property type="evidence" value="ECO:0007669"/>
    <property type="project" value="UniProtKB-EC"/>
</dbReference>
<dbReference type="EMBL" id="JAUCMX010000012">
    <property type="protein sequence ID" value="KAK3529293.1"/>
    <property type="molecule type" value="Genomic_DNA"/>
</dbReference>
<evidence type="ECO:0000256" key="2">
    <source>
        <dbReference type="ARBA" id="ARBA00010879"/>
    </source>
</evidence>
<dbReference type="SUPFAM" id="SSF52777">
    <property type="entry name" value="CoA-dependent acyltransferases"/>
    <property type="match status" value="3"/>
</dbReference>
<dbReference type="InterPro" id="IPR000542">
    <property type="entry name" value="Carn_acyl_trans"/>
</dbReference>
<feature type="domain" description="Reverse transcriptase" evidence="7">
    <location>
        <begin position="1702"/>
        <end position="1954"/>
    </location>
</feature>
<reference evidence="8" key="1">
    <citation type="submission" date="2023-06" db="EMBL/GenBank/DDBJ databases">
        <title>Male Hemibagrus guttatus genome.</title>
        <authorList>
            <person name="Bian C."/>
        </authorList>
    </citation>
    <scope>NUCLEOTIDE SEQUENCE</scope>
    <source>
        <strain evidence="8">Male_cb2023</strain>
        <tissue evidence="8">Muscle</tissue>
    </source>
</reference>
<comment type="caution">
    <text evidence="8">The sequence shown here is derived from an EMBL/GenBank/DDBJ whole genome shotgun (WGS) entry which is preliminary data.</text>
</comment>
<dbReference type="SUPFAM" id="SSF56219">
    <property type="entry name" value="DNase I-like"/>
    <property type="match status" value="2"/>
</dbReference>
<dbReference type="InterPro" id="IPR005135">
    <property type="entry name" value="Endo/exonuclease/phosphatase"/>
</dbReference>
<evidence type="ECO:0000259" key="7">
    <source>
        <dbReference type="PROSITE" id="PS50878"/>
    </source>
</evidence>
<feature type="coiled-coil region" evidence="6">
    <location>
        <begin position="1536"/>
        <end position="1570"/>
    </location>
</feature>
<dbReference type="InterPro" id="IPR036691">
    <property type="entry name" value="Endo/exonu/phosph_ase_sf"/>
</dbReference>
<keyword evidence="5" id="KW-0012">Acyltransferase</keyword>
<dbReference type="SUPFAM" id="SSF56672">
    <property type="entry name" value="DNA/RNA polymerases"/>
    <property type="match status" value="2"/>
</dbReference>
<keyword evidence="6" id="KW-0175">Coiled coil</keyword>
<evidence type="ECO:0000256" key="1">
    <source>
        <dbReference type="ARBA" id="ARBA00005232"/>
    </source>
</evidence>
<keyword evidence="4" id="KW-0808">Transferase</keyword>
<gene>
    <name evidence="8" type="ORF">QTP70_025742</name>
</gene>
<dbReference type="Pfam" id="PF00755">
    <property type="entry name" value="Carn_acyltransf"/>
    <property type="match status" value="3"/>
</dbReference>
<comment type="similarity">
    <text evidence="2">Belongs to the beta type-B retroviral polymerase family. HERV class-II K(HML-2) pol subfamily.</text>
</comment>
<organism evidence="8 9">
    <name type="scientific">Hemibagrus guttatus</name>
    <dbReference type="NCBI Taxonomy" id="175788"/>
    <lineage>
        <taxon>Eukaryota</taxon>
        <taxon>Metazoa</taxon>
        <taxon>Chordata</taxon>
        <taxon>Craniata</taxon>
        <taxon>Vertebrata</taxon>
        <taxon>Euteleostomi</taxon>
        <taxon>Actinopterygii</taxon>
        <taxon>Neopterygii</taxon>
        <taxon>Teleostei</taxon>
        <taxon>Ostariophysi</taxon>
        <taxon>Siluriformes</taxon>
        <taxon>Bagridae</taxon>
        <taxon>Hemibagrus</taxon>
    </lineage>
</organism>
<sequence>MNWVYDYWLEDMYLNNRLALPVNSSPVLVFPRQDFRDRDDSLRFAARLISGVMEYKTMLDRRTLPLDCVRGQEASGELCMEQYYRFFTSYRRPGLKKDSLITQSSTGAEKTPELGHVIVAYNNQGAGGNWATVGRRSRGGRRVRRQREKRKGKSVGLRIGTLNVGTMTGKGRELADVMERRKVDILCVQETRWKGSKARSIGAGFKLFYYGVDSKRNGVGVVLKEEFVRNVLEVKRVSDRVMSLKLEIEGVMLNVVSGYAPQVGCELEEKERFWSELDEVMESIPTGERVVIGADFNGHVGEGNTGDEEVMGKFGVKERNLEGQMVVDFAKRMDMGVVNTYFQKREEHRVTYKSGGRRTQVDYILCRRGNLKEISDCKVVVGESVARQHRMVVCRMTLMVCKTKRSKIEKKTKWWKLKKEECCEEFRQKLRQALGGQVVLPDDWETTAEVIRETGRKVLGVSSGRRKEDKETWWWNEEVQDSIQRKRLAKKKWDMDRTEENRQEYKELQRRVKREVSKAKQKAYEELYTRLDTREGEKDLYRLARQRNRDGKDVQQVRVIKDRDGRVLTSEESVQRRWKEYFEELMNEENEREKRVEGVNSVEQKVDKIRKDEVRKALKRMKSGKAVGPDDIPVEVWKCLGEAAVEFLANLFNRVLESERMPEEWRRSVLVPIFKNKGDVQSCSNYRGIKLMSHTMKVWERVVEARLRKVVDICEQQYGFMPRKSTTDAIFALRILMEKYRDGQRELHCVFVDMEKAYDRVPREELWYCMRKSGVAEKYVRVVQDMYGRSRTVVRCAVGQTEEFNVEVGLHQGSALSPFLFAIVMDQLSEEVRQESPWTMMFADDIVICSESREQVEENLERWRFALERRGMKVSRSKTEYMCVNEREGSGTVRLQGEEVKKVQEFKYLGSTVQSNGECGKEVKKRVQAGWNGWRKVSGVLCDQKISARIKGKVYRTVVRPAMLYGLETVSLRKRQESELEVAELKMLSVMSAACFSPQFFVLNLMEKSRRLDESDVLTQLVRISKMSEKVEEKRPPIGLFTTDGRTEWAKARDLLLKDPVNRESLELMEKCVCVLCLDEPTGVQHTDSNRAALILHGGGHDKNGANRWYDKSVQFVVGADGVCGVVCEHSPFEGIVLVQCTEYLLRYITNFIPDRSRPGLTTTAIGAVDLQGAGGNWATVGGRSRGGRRVHRQREKRKGKSVGLRIGTLNVGTMTGKGRELADMMERRKVDILCVQETRWKGSKARSIGAGFKLFYYGVDSKRNGVGVVLKEEFVRNVLEVKRVSDRVMSLKLEIEGVMLNVVSGYAPQVGCELEEKERFWSELDEVMESIPTGERVVIGTDFNGHVGEGNTGDEEVMGKFGVKERNLEGQMVVDFAKRMDMGVVNTYFQKREEHRVTYKSGGRSTQVDYILCRRGNLKEISDCKVVVGESVARQHRMVVCRMTLMVCKKKRSEIEKKTKWWKLKKEECCEEFRQKLRQALGGQVVLPDDWETTAEVIRETGRKVLGVSSGRRKEDKETWWWNEEVQDSIQRKRLAKKKWDMDRTEENRREYKELQRRVKREVSKAKQKAYDELYTRLDTREGEKDLYRLARHRDRDGKDVQQVRVIKDRDGRVLTSEESVQRRWKEYFEELMNEENEREKRVEGVNSVEQKVDKIRKDEVRKALKRMKSGKAVGPDDIPVEVWKCLGEAAVEFLASLFNRVLESEKMPVEWRRSVLVPIFKNKGDVQSCSNYRGIKLMSHTMKLWERVVEARLRKVVEICEQQYGFMPRKSTTDAIFALRILMEKYRDGQRELHCVFVDLEKAYDRVPREELWYCMRKSGVAEKYVRVVQDMYERSRTVVRCAVGQTEEFNVEVGLHQGSALSPFLFAIVMDQLSEEVRQESPWTMMFADDIVICSESREQVEENLERWRFALERRGMKVSRSKTEYMCVNEREGSGTVRSRSPSKLMMRSSASDLPAPQRLSWNCSSQILSMLSSSANNLQRLVRNLDMEVFMFQGYGKEFIKKQKMSPDAFIQVALQLAFYRCTRRSVSTYESASTRRFLLGRVDNIRASTAEALHFSRAMTDEGGVCAGASFFFLIPPLLLLASNSVHHKVCADGVFFQDSEKMERLKKAVDVQTHNTKMAVTGFGIDNHLLGLREMARELKMETPDIFTDETYLLSNQFILSTSQVPTTVDMFCCYGPVVANGYGACYNPQAENILFCVSSFHESVSTSSLLLVKALDQALTDMRELCNRCNAVSQNEGGAKPATPRK</sequence>
<dbReference type="Pfam" id="PF00078">
    <property type="entry name" value="RVT_1"/>
    <property type="match status" value="2"/>
</dbReference>
<dbReference type="InterPro" id="IPR043502">
    <property type="entry name" value="DNA/RNA_pol_sf"/>
</dbReference>
<dbReference type="InterPro" id="IPR042231">
    <property type="entry name" value="Cho/carn_acyl_trans_2"/>
</dbReference>
<dbReference type="Proteomes" id="UP001274896">
    <property type="component" value="Unassembled WGS sequence"/>
</dbReference>
<dbReference type="InterPro" id="IPR000477">
    <property type="entry name" value="RT_dom"/>
</dbReference>
<evidence type="ECO:0000313" key="8">
    <source>
        <dbReference type="EMBL" id="KAK3529293.1"/>
    </source>
</evidence>
<dbReference type="Gene3D" id="3.30.70.270">
    <property type="match status" value="2"/>
</dbReference>
<protein>
    <recommendedName>
        <fullName evidence="3">ribonuclease H</fullName>
        <ecNumber evidence="3">3.1.26.4</ecNumber>
    </recommendedName>
</protein>
<comment type="similarity">
    <text evidence="1">Belongs to the carnitine/choline acetyltransferase family.</text>
</comment>
<dbReference type="CDD" id="cd01650">
    <property type="entry name" value="RT_nLTR_like"/>
    <property type="match status" value="2"/>
</dbReference>
<evidence type="ECO:0000313" key="9">
    <source>
        <dbReference type="Proteomes" id="UP001274896"/>
    </source>
</evidence>
<dbReference type="Pfam" id="PF03372">
    <property type="entry name" value="Exo_endo_phos"/>
    <property type="match status" value="2"/>
</dbReference>
<dbReference type="Gene3D" id="3.30.559.10">
    <property type="entry name" value="Chloramphenicol acetyltransferase-like domain"/>
    <property type="match status" value="1"/>
</dbReference>
<feature type="domain" description="Reverse transcriptase" evidence="7">
    <location>
        <begin position="654"/>
        <end position="913"/>
    </location>
</feature>